<organism evidence="1 2">
    <name type="scientific">Actinomadura monticuli</name>
    <dbReference type="NCBI Taxonomy" id="3097367"/>
    <lineage>
        <taxon>Bacteria</taxon>
        <taxon>Bacillati</taxon>
        <taxon>Actinomycetota</taxon>
        <taxon>Actinomycetes</taxon>
        <taxon>Streptosporangiales</taxon>
        <taxon>Thermomonosporaceae</taxon>
        <taxon>Actinomadura</taxon>
    </lineage>
</organism>
<dbReference type="EMBL" id="JAXCEI010000002">
    <property type="protein sequence ID" value="MFA1538095.1"/>
    <property type="molecule type" value="Genomic_DNA"/>
</dbReference>
<sequence>MTAPTAEIRPATVARLTELRGARGPAVAGFTSRVRELVVVASSSRGGSSMLADLLRESDALVHLRAELNPFLRLVGLGCGENGAGSDRLGPGDLAALDPGRRRFLDAELALDTGAPASTIGDPERFAHDVAWRVIVQWPDIAVSPQTVVPAVRRVVRRLVGADGRLDDPAGFLVALVAELRAAGLPVRTSAYDLPATMRERRGGGEAPSRRLVEEPPFILPRAWRTAAEADLAQKPLVVKTPSNAYRLPFLRALFPHARIRVLHLTRNPAAAVNGLYDGWRYPAFHSHHVDDPLDIAGYSELHPDNRWWWKFDLPPGWETLTRRPLLEVCASQWRSAHRAILADLAEGTIDHLRIRFEDLVAGGEPRMRTMTRLVRWLGIPWEEPLRTTARLGIRPVSATAPPRARRWRDRGALVRAALDEETMALAEELGYSDERDWL</sequence>
<gene>
    <name evidence="1" type="ORF">SM611_04065</name>
</gene>
<keyword evidence="1" id="KW-0808">Transferase</keyword>
<evidence type="ECO:0000313" key="1">
    <source>
        <dbReference type="EMBL" id="MFA1538095.1"/>
    </source>
</evidence>
<protein>
    <submittedName>
        <fullName evidence="1">Sulfotransferase</fullName>
        <ecNumber evidence="1">2.8.2.-</ecNumber>
    </submittedName>
</protein>
<evidence type="ECO:0000313" key="2">
    <source>
        <dbReference type="Proteomes" id="UP001569963"/>
    </source>
</evidence>
<accession>A0ABV4Q5S4</accession>
<keyword evidence="2" id="KW-1185">Reference proteome</keyword>
<dbReference type="Gene3D" id="3.40.50.300">
    <property type="entry name" value="P-loop containing nucleotide triphosphate hydrolases"/>
    <property type="match status" value="1"/>
</dbReference>
<dbReference type="EC" id="2.8.2.-" evidence="1"/>
<dbReference type="SUPFAM" id="SSF52540">
    <property type="entry name" value="P-loop containing nucleoside triphosphate hydrolases"/>
    <property type="match status" value="1"/>
</dbReference>
<proteinExistence type="predicted"/>
<dbReference type="GO" id="GO:0016740">
    <property type="term" value="F:transferase activity"/>
    <property type="evidence" value="ECO:0007669"/>
    <property type="project" value="UniProtKB-KW"/>
</dbReference>
<dbReference type="InterPro" id="IPR027417">
    <property type="entry name" value="P-loop_NTPase"/>
</dbReference>
<dbReference type="RefSeq" id="WP_371947440.1">
    <property type="nucleotide sequence ID" value="NZ_JAXCEI010000002.1"/>
</dbReference>
<name>A0ABV4Q5S4_9ACTN</name>
<dbReference type="Proteomes" id="UP001569963">
    <property type="component" value="Unassembled WGS sequence"/>
</dbReference>
<reference evidence="1 2" key="1">
    <citation type="submission" date="2023-11" db="EMBL/GenBank/DDBJ databases">
        <title>Actinomadura monticuli sp. nov., isolated from volcanic ash.</title>
        <authorList>
            <person name="Lee S.D."/>
            <person name="Yang H."/>
            <person name="Kim I.S."/>
        </authorList>
    </citation>
    <scope>NUCLEOTIDE SEQUENCE [LARGE SCALE GENOMIC DNA]</scope>
    <source>
        <strain evidence="1 2">DLS-62</strain>
    </source>
</reference>
<comment type="caution">
    <text evidence="1">The sequence shown here is derived from an EMBL/GenBank/DDBJ whole genome shotgun (WGS) entry which is preliminary data.</text>
</comment>